<dbReference type="Proteomes" id="UP000270343">
    <property type="component" value="Unassembled WGS sequence"/>
</dbReference>
<evidence type="ECO:0000313" key="2">
    <source>
        <dbReference type="EMBL" id="RKN61873.1"/>
    </source>
</evidence>
<dbReference type="InterPro" id="IPR036388">
    <property type="entry name" value="WH-like_DNA-bd_sf"/>
</dbReference>
<feature type="region of interest" description="Disordered" evidence="1">
    <location>
        <begin position="1"/>
        <end position="29"/>
    </location>
</feature>
<name>A0A3B0AMV3_9ACTN</name>
<keyword evidence="3" id="KW-1185">Reference proteome</keyword>
<dbReference type="EMBL" id="RBAM01000024">
    <property type="protein sequence ID" value="RKN61873.1"/>
    <property type="molecule type" value="Genomic_DNA"/>
</dbReference>
<reference evidence="2 3" key="1">
    <citation type="journal article" date="2015" name="Antonie Van Leeuwenhoek">
        <title>Streptomyces klenkii sp. nov., isolated from deep marine sediment.</title>
        <authorList>
            <person name="Veyisoglu A."/>
            <person name="Sahin N."/>
        </authorList>
    </citation>
    <scope>NUCLEOTIDE SEQUENCE [LARGE SCALE GENOMIC DNA]</scope>
    <source>
        <strain evidence="2 3">KCTC 29202</strain>
    </source>
</reference>
<dbReference type="Gene3D" id="1.10.10.10">
    <property type="entry name" value="Winged helix-like DNA-binding domain superfamily/Winged helix DNA-binding domain"/>
    <property type="match status" value="1"/>
</dbReference>
<protein>
    <submittedName>
        <fullName evidence="2">Uncharacterized protein</fullName>
    </submittedName>
</protein>
<proteinExistence type="predicted"/>
<dbReference type="RefSeq" id="WP_120759324.1">
    <property type="nucleotide sequence ID" value="NZ_RBAM01000024.1"/>
</dbReference>
<dbReference type="OrthoDB" id="4338705at2"/>
<sequence length="175" mass="19270">MPDATPDQPRNGGGQWVRTPETARRDAEAAALRARGLSYRQIADELGVARTTAHEMVERALQAIVQEPAEQVRQLELDRLDHMYRSALGVLERRHVTVSQGRIVKADDGEPLEDDGPVLQAIDRMLRIQERRARLLGLDAPSRVSVDAEHLGDEIGALLNALTNGGSDDNDGPER</sequence>
<evidence type="ECO:0000313" key="3">
    <source>
        <dbReference type="Proteomes" id="UP000270343"/>
    </source>
</evidence>
<accession>A0A3B0AMV3</accession>
<organism evidence="2 3">
    <name type="scientific">Streptomyces klenkii</name>
    <dbReference type="NCBI Taxonomy" id="1420899"/>
    <lineage>
        <taxon>Bacteria</taxon>
        <taxon>Bacillati</taxon>
        <taxon>Actinomycetota</taxon>
        <taxon>Actinomycetes</taxon>
        <taxon>Kitasatosporales</taxon>
        <taxon>Streptomycetaceae</taxon>
        <taxon>Streptomyces</taxon>
    </lineage>
</organism>
<comment type="caution">
    <text evidence="2">The sequence shown here is derived from an EMBL/GenBank/DDBJ whole genome shotgun (WGS) entry which is preliminary data.</text>
</comment>
<evidence type="ECO:0000256" key="1">
    <source>
        <dbReference type="SAM" id="MobiDB-lite"/>
    </source>
</evidence>
<dbReference type="AlphaFoldDB" id="A0A3B0AMV3"/>
<gene>
    <name evidence="2" type="ORF">D7231_31875</name>
</gene>